<dbReference type="GO" id="GO:0006310">
    <property type="term" value="P:DNA recombination"/>
    <property type="evidence" value="ECO:0007669"/>
    <property type="project" value="UniProtKB-KW"/>
</dbReference>
<comment type="catalytic activity">
    <reaction evidence="13">
        <text>DNA(n) + a 2'-deoxyribonucleoside 5'-triphosphate = DNA(n+1) + diphosphate</text>
        <dbReference type="Rhea" id="RHEA:22508"/>
        <dbReference type="Rhea" id="RHEA-COMP:17339"/>
        <dbReference type="Rhea" id="RHEA-COMP:17340"/>
        <dbReference type="ChEBI" id="CHEBI:33019"/>
        <dbReference type="ChEBI" id="CHEBI:61560"/>
        <dbReference type="ChEBI" id="CHEBI:173112"/>
        <dbReference type="EC" id="2.7.7.49"/>
    </reaction>
</comment>
<keyword evidence="9" id="KW-0229">DNA integration</keyword>
<dbReference type="AlphaFoldDB" id="A0A9Q3E7Y6"/>
<dbReference type="GO" id="GO:0015074">
    <property type="term" value="P:DNA integration"/>
    <property type="evidence" value="ECO:0007669"/>
    <property type="project" value="UniProtKB-KW"/>
</dbReference>
<keyword evidence="10" id="KW-0695">RNA-directed DNA polymerase</keyword>
<keyword evidence="17" id="KW-1185">Reference proteome</keyword>
<evidence type="ECO:0000256" key="12">
    <source>
        <dbReference type="ARBA" id="ARBA00023172"/>
    </source>
</evidence>
<dbReference type="InterPro" id="IPR001584">
    <property type="entry name" value="Integrase_cat-core"/>
</dbReference>
<evidence type="ECO:0000313" key="16">
    <source>
        <dbReference type="EMBL" id="MBW0515778.1"/>
    </source>
</evidence>
<proteinExistence type="predicted"/>
<evidence type="ECO:0000259" key="15">
    <source>
        <dbReference type="PROSITE" id="PS50994"/>
    </source>
</evidence>
<comment type="caution">
    <text evidence="16">The sequence shown here is derived from an EMBL/GenBank/DDBJ whole genome shotgun (WGS) entry which is preliminary data.</text>
</comment>
<keyword evidence="6" id="KW-0378">Hydrolase</keyword>
<evidence type="ECO:0000256" key="9">
    <source>
        <dbReference type="ARBA" id="ARBA00022908"/>
    </source>
</evidence>
<organism evidence="16 17">
    <name type="scientific">Austropuccinia psidii MF-1</name>
    <dbReference type="NCBI Taxonomy" id="1389203"/>
    <lineage>
        <taxon>Eukaryota</taxon>
        <taxon>Fungi</taxon>
        <taxon>Dikarya</taxon>
        <taxon>Basidiomycota</taxon>
        <taxon>Pucciniomycotina</taxon>
        <taxon>Pucciniomycetes</taxon>
        <taxon>Pucciniales</taxon>
        <taxon>Sphaerophragmiaceae</taxon>
        <taxon>Austropuccinia</taxon>
    </lineage>
</organism>
<dbReference type="InterPro" id="IPR039537">
    <property type="entry name" value="Retrotran_Ty1/copia-like"/>
</dbReference>
<evidence type="ECO:0000256" key="6">
    <source>
        <dbReference type="ARBA" id="ARBA00022801"/>
    </source>
</evidence>
<dbReference type="GO" id="GO:0003887">
    <property type="term" value="F:DNA-directed DNA polymerase activity"/>
    <property type="evidence" value="ECO:0007669"/>
    <property type="project" value="UniProtKB-KW"/>
</dbReference>
<evidence type="ECO:0000256" key="5">
    <source>
        <dbReference type="ARBA" id="ARBA00022759"/>
    </source>
</evidence>
<keyword evidence="1" id="KW-0815">Transposition</keyword>
<name>A0A9Q3E7Y6_9BASI</name>
<evidence type="ECO:0000256" key="1">
    <source>
        <dbReference type="ARBA" id="ARBA00022578"/>
    </source>
</evidence>
<accession>A0A9Q3E7Y6</accession>
<dbReference type="GO" id="GO:0003964">
    <property type="term" value="F:RNA-directed DNA polymerase activity"/>
    <property type="evidence" value="ECO:0007669"/>
    <property type="project" value="UniProtKB-KW"/>
</dbReference>
<dbReference type="Gene3D" id="3.30.420.10">
    <property type="entry name" value="Ribonuclease H-like superfamily/Ribonuclease H"/>
    <property type="match status" value="1"/>
</dbReference>
<keyword evidence="2" id="KW-0548">Nucleotidyltransferase</keyword>
<reference evidence="16" key="1">
    <citation type="submission" date="2021-03" db="EMBL/GenBank/DDBJ databases">
        <title>Draft genome sequence of rust myrtle Austropuccinia psidii MF-1, a brazilian biotype.</title>
        <authorList>
            <person name="Quecine M.C."/>
            <person name="Pachon D.M.R."/>
            <person name="Bonatelli M.L."/>
            <person name="Correr F.H."/>
            <person name="Franceschini L.M."/>
            <person name="Leite T.F."/>
            <person name="Margarido G.R.A."/>
            <person name="Almeida C.A."/>
            <person name="Ferrarezi J.A."/>
            <person name="Labate C.A."/>
        </authorList>
    </citation>
    <scope>NUCLEOTIDE SEQUENCE</scope>
    <source>
        <strain evidence="16">MF-1</strain>
    </source>
</reference>
<dbReference type="GO" id="GO:0016787">
    <property type="term" value="F:hydrolase activity"/>
    <property type="evidence" value="ECO:0007669"/>
    <property type="project" value="UniProtKB-KW"/>
</dbReference>
<dbReference type="Proteomes" id="UP000765509">
    <property type="component" value="Unassembled WGS sequence"/>
</dbReference>
<dbReference type="GO" id="GO:0046872">
    <property type="term" value="F:metal ion binding"/>
    <property type="evidence" value="ECO:0007669"/>
    <property type="project" value="UniProtKB-KW"/>
</dbReference>
<keyword evidence="8" id="KW-0694">RNA-binding</keyword>
<evidence type="ECO:0000256" key="13">
    <source>
        <dbReference type="ARBA" id="ARBA00048173"/>
    </source>
</evidence>
<evidence type="ECO:0000256" key="8">
    <source>
        <dbReference type="ARBA" id="ARBA00022884"/>
    </source>
</evidence>
<evidence type="ECO:0000256" key="14">
    <source>
        <dbReference type="ARBA" id="ARBA00049244"/>
    </source>
</evidence>
<evidence type="ECO:0000256" key="4">
    <source>
        <dbReference type="ARBA" id="ARBA00022723"/>
    </source>
</evidence>
<dbReference type="PROSITE" id="PS50994">
    <property type="entry name" value="INTEGRASE"/>
    <property type="match status" value="1"/>
</dbReference>
<dbReference type="InterPro" id="IPR036397">
    <property type="entry name" value="RNaseH_sf"/>
</dbReference>
<evidence type="ECO:0000256" key="11">
    <source>
        <dbReference type="ARBA" id="ARBA00022932"/>
    </source>
</evidence>
<dbReference type="GO" id="GO:0003723">
    <property type="term" value="F:RNA binding"/>
    <property type="evidence" value="ECO:0007669"/>
    <property type="project" value="UniProtKB-KW"/>
</dbReference>
<dbReference type="GO" id="GO:0032196">
    <property type="term" value="P:transposition"/>
    <property type="evidence" value="ECO:0007669"/>
    <property type="project" value="UniProtKB-KW"/>
</dbReference>
<gene>
    <name evidence="16" type="ORF">O181_055493</name>
</gene>
<evidence type="ECO:0000256" key="3">
    <source>
        <dbReference type="ARBA" id="ARBA00022722"/>
    </source>
</evidence>
<evidence type="ECO:0000256" key="7">
    <source>
        <dbReference type="ARBA" id="ARBA00022842"/>
    </source>
</evidence>
<feature type="domain" description="Integrase catalytic" evidence="15">
    <location>
        <begin position="266"/>
        <end position="431"/>
    </location>
</feature>
<protein>
    <recommendedName>
        <fullName evidence="15">Integrase catalytic domain-containing protein</fullName>
    </recommendedName>
</protein>
<keyword evidence="7" id="KW-0460">Magnesium</keyword>
<dbReference type="InterPro" id="IPR012337">
    <property type="entry name" value="RNaseH-like_sf"/>
</dbReference>
<keyword evidence="12" id="KW-0233">DNA recombination</keyword>
<dbReference type="EMBL" id="AVOT02024842">
    <property type="protein sequence ID" value="MBW0515778.1"/>
    <property type="molecule type" value="Genomic_DNA"/>
</dbReference>
<dbReference type="PANTHER" id="PTHR42648">
    <property type="entry name" value="TRANSPOSASE, PUTATIVE-RELATED"/>
    <property type="match status" value="1"/>
</dbReference>
<dbReference type="GO" id="GO:0005634">
    <property type="term" value="C:nucleus"/>
    <property type="evidence" value="ECO:0007669"/>
    <property type="project" value="UniProtKB-ARBA"/>
</dbReference>
<evidence type="ECO:0000256" key="10">
    <source>
        <dbReference type="ARBA" id="ARBA00022918"/>
    </source>
</evidence>
<dbReference type="SUPFAM" id="SSF53098">
    <property type="entry name" value="Ribonuclease H-like"/>
    <property type="match status" value="1"/>
</dbReference>
<dbReference type="GO" id="GO:0004519">
    <property type="term" value="F:endonuclease activity"/>
    <property type="evidence" value="ECO:0007669"/>
    <property type="project" value="UniProtKB-KW"/>
</dbReference>
<evidence type="ECO:0000256" key="2">
    <source>
        <dbReference type="ARBA" id="ARBA00022695"/>
    </source>
</evidence>
<keyword evidence="4" id="KW-0479">Metal-binding</keyword>
<keyword evidence="11" id="KW-0239">DNA-directed DNA polymerase</keyword>
<evidence type="ECO:0000313" key="17">
    <source>
        <dbReference type="Proteomes" id="UP000765509"/>
    </source>
</evidence>
<dbReference type="PANTHER" id="PTHR42648:SF11">
    <property type="entry name" value="TRANSPOSON TY4-P GAG-POL POLYPROTEIN"/>
    <property type="match status" value="1"/>
</dbReference>
<comment type="catalytic activity">
    <reaction evidence="14">
        <text>DNA(n) + a 2'-deoxyribonucleoside 5'-triphosphate = DNA(n+1) + diphosphate</text>
        <dbReference type="Rhea" id="RHEA:22508"/>
        <dbReference type="Rhea" id="RHEA-COMP:17339"/>
        <dbReference type="Rhea" id="RHEA-COMP:17340"/>
        <dbReference type="ChEBI" id="CHEBI:33019"/>
        <dbReference type="ChEBI" id="CHEBI:61560"/>
        <dbReference type="ChEBI" id="CHEBI:173112"/>
        <dbReference type="EC" id="2.7.7.7"/>
    </reaction>
</comment>
<sequence length="464" mass="51941">MLSILKLGIEDNELEGLLAQAACHAPTTLDQTAFNQLVTTAILAKREEKPNSTFLSSFFYRVTDPPTTPIHSQRPHSLGPLHPWSQSSDIRQPPSHLINKFGATCFHCDQPEHWLADWPNTNPCQVRARTPEEWPPLASGSWYQCERVSQVQIVEHHAVDKTQTHQSLSPRWRHLESRGLMLSLVVPNHLVTTTFHNHCWWMNVTAREETNESAAETSSLPLIEMNTLSFPATSELSCRKWHPFYCEVCAKSKNTHQLAKAGVDVPMDKPLDLLVSDIMGPFCQDPQGFQYLLTIRDHVLTYSIVYPLKSRSDVPAAILDAIAHLSVQLGISPKALWTDNSRELVSASLTAALSKLCIGLHPLLPYLPQENGKAECLNCTLGDMARAMLSESGIPERFLQFAYTSPCYLHNHLPNRPCPHSSPHQVLYGGPPFIAILYPFGERAIMHVPAVQQPNKLAERGIEC</sequence>
<keyword evidence="11" id="KW-0808">Transferase</keyword>
<dbReference type="OrthoDB" id="4363844at2759"/>
<keyword evidence="3" id="KW-0540">Nuclease</keyword>
<keyword evidence="5" id="KW-0255">Endonuclease</keyword>